<name>A0A1G2NFK8_9BACT</name>
<evidence type="ECO:0000313" key="3">
    <source>
        <dbReference type="Proteomes" id="UP000177797"/>
    </source>
</evidence>
<protein>
    <submittedName>
        <fullName evidence="2">Uncharacterized protein</fullName>
    </submittedName>
</protein>
<gene>
    <name evidence="2" type="ORF">A2938_00505</name>
</gene>
<proteinExistence type="predicted"/>
<feature type="transmembrane region" description="Helical" evidence="1">
    <location>
        <begin position="71"/>
        <end position="87"/>
    </location>
</feature>
<organism evidence="2 3">
    <name type="scientific">Candidatus Taylorbacteria bacterium RIFCSPLOWO2_01_FULL_48_100</name>
    <dbReference type="NCBI Taxonomy" id="1802322"/>
    <lineage>
        <taxon>Bacteria</taxon>
        <taxon>Candidatus Tayloriibacteriota</taxon>
    </lineage>
</organism>
<evidence type="ECO:0000256" key="1">
    <source>
        <dbReference type="SAM" id="Phobius"/>
    </source>
</evidence>
<dbReference type="Proteomes" id="UP000177797">
    <property type="component" value="Unassembled WGS sequence"/>
</dbReference>
<keyword evidence="1" id="KW-0812">Transmembrane</keyword>
<evidence type="ECO:0000313" key="2">
    <source>
        <dbReference type="EMBL" id="OHA34875.1"/>
    </source>
</evidence>
<comment type="caution">
    <text evidence="2">The sequence shown here is derived from an EMBL/GenBank/DDBJ whole genome shotgun (WGS) entry which is preliminary data.</text>
</comment>
<sequence>MNMRNAKLLIGLLVLFAYVSMGVFGLFESDHTAALPMDNCPYSSNGFSVCANGLDHINKWQQFSNTPPTKLFTFLLFAVGIVLYVLGRNNHTNRKPIFDAWRFYIKKEQSNIYLDKITHWLSLFENSPSFYRKA</sequence>
<reference evidence="2 3" key="1">
    <citation type="journal article" date="2016" name="Nat. Commun.">
        <title>Thousands of microbial genomes shed light on interconnected biogeochemical processes in an aquifer system.</title>
        <authorList>
            <person name="Anantharaman K."/>
            <person name="Brown C.T."/>
            <person name="Hug L.A."/>
            <person name="Sharon I."/>
            <person name="Castelle C.J."/>
            <person name="Probst A.J."/>
            <person name="Thomas B.C."/>
            <person name="Singh A."/>
            <person name="Wilkins M.J."/>
            <person name="Karaoz U."/>
            <person name="Brodie E.L."/>
            <person name="Williams K.H."/>
            <person name="Hubbard S.S."/>
            <person name="Banfield J.F."/>
        </authorList>
    </citation>
    <scope>NUCLEOTIDE SEQUENCE [LARGE SCALE GENOMIC DNA]</scope>
</reference>
<keyword evidence="1" id="KW-0472">Membrane</keyword>
<dbReference type="EMBL" id="MHSA01000005">
    <property type="protein sequence ID" value="OHA34875.1"/>
    <property type="molecule type" value="Genomic_DNA"/>
</dbReference>
<accession>A0A1G2NFK8</accession>
<keyword evidence="1" id="KW-1133">Transmembrane helix</keyword>
<dbReference type="AlphaFoldDB" id="A0A1G2NFK8"/>